<sequence length="216" mass="24465">MDGEGLEGELLPEDVIPKSTRKIWKGGENMEVKVKERFEHEGDEFEEGEIVDLPGDTAERAIERGFAEEPKEEKEISSIEPDKGAEETEEGNETIWSEMEESLDEKPDLPERWNPARGDVKSGKVSPNDVEDLLGTVKRLDVHQKYDTPMAVVETPGGDEATVFRQKAIEDLFEEMQPGDRVAIRFLGLEKSSNGYEYLNYRYELRGASGEKKLSR</sequence>
<organism evidence="2 3">
    <name type="scientific">candidate division MSBL1 archaeon SCGC-AAA259I09</name>
    <dbReference type="NCBI Taxonomy" id="1698267"/>
    <lineage>
        <taxon>Archaea</taxon>
        <taxon>Methanobacteriati</taxon>
        <taxon>Methanobacteriota</taxon>
        <taxon>candidate division MSBL1</taxon>
    </lineage>
</organism>
<evidence type="ECO:0000256" key="1">
    <source>
        <dbReference type="SAM" id="MobiDB-lite"/>
    </source>
</evidence>
<feature type="compositionally biased region" description="Basic and acidic residues" evidence="1">
    <location>
        <begin position="64"/>
        <end position="86"/>
    </location>
</feature>
<dbReference type="AlphaFoldDB" id="A0A133UTC6"/>
<feature type="region of interest" description="Disordered" evidence="1">
    <location>
        <begin position="64"/>
        <end position="129"/>
    </location>
</feature>
<feature type="compositionally biased region" description="Acidic residues" evidence="1">
    <location>
        <begin position="41"/>
        <end position="50"/>
    </location>
</feature>
<evidence type="ECO:0000313" key="3">
    <source>
        <dbReference type="Proteomes" id="UP000070463"/>
    </source>
</evidence>
<reference evidence="2 3" key="1">
    <citation type="journal article" date="2016" name="Sci. Rep.">
        <title>Metabolic traits of an uncultured archaeal lineage -MSBL1- from brine pools of the Red Sea.</title>
        <authorList>
            <person name="Mwirichia R."/>
            <person name="Alam I."/>
            <person name="Rashid M."/>
            <person name="Vinu M."/>
            <person name="Ba-Alawi W."/>
            <person name="Anthony Kamau A."/>
            <person name="Kamanda Ngugi D."/>
            <person name="Goker M."/>
            <person name="Klenk H.P."/>
            <person name="Bajic V."/>
            <person name="Stingl U."/>
        </authorList>
    </citation>
    <scope>NUCLEOTIDE SEQUENCE [LARGE SCALE GENOMIC DNA]</scope>
    <source>
        <strain evidence="2">SCGC-AAA259I09</strain>
    </source>
</reference>
<evidence type="ECO:0000313" key="2">
    <source>
        <dbReference type="EMBL" id="KXA97356.1"/>
    </source>
</evidence>
<keyword evidence="3" id="KW-1185">Reference proteome</keyword>
<gene>
    <name evidence="2" type="ORF">AKJ37_03155</name>
</gene>
<comment type="caution">
    <text evidence="2">The sequence shown here is derived from an EMBL/GenBank/DDBJ whole genome shotgun (WGS) entry which is preliminary data.</text>
</comment>
<protein>
    <submittedName>
        <fullName evidence="2">Uncharacterized protein</fullName>
    </submittedName>
</protein>
<proteinExistence type="predicted"/>
<feature type="region of interest" description="Disordered" evidence="1">
    <location>
        <begin position="38"/>
        <end position="57"/>
    </location>
</feature>
<accession>A0A133UTC6</accession>
<name>A0A133UTC6_9EURY</name>
<feature type="compositionally biased region" description="Acidic residues" evidence="1">
    <location>
        <begin position="87"/>
        <end position="103"/>
    </location>
</feature>
<dbReference type="Proteomes" id="UP000070463">
    <property type="component" value="Unassembled WGS sequence"/>
</dbReference>
<dbReference type="EMBL" id="LHXR01000033">
    <property type="protein sequence ID" value="KXA97356.1"/>
    <property type="molecule type" value="Genomic_DNA"/>
</dbReference>